<proteinExistence type="predicted"/>
<reference evidence="1" key="1">
    <citation type="submission" date="2017-02" db="EMBL/GenBank/DDBJ databases">
        <title>Complete genome sequence of two Escherichia coli phages, vB_EcoM_ ESCO5 and vB_EcoM_ESCO13, which are related to phAPEC8.</title>
        <authorList>
            <person name="Trotereau A."/>
            <person name="Gonnet M."/>
            <person name="Viardot A."/>
            <person name="Lalmanach A.-C."/>
            <person name="Guabiraba R."/>
            <person name="Chanteloup N."/>
            <person name="Schouler C."/>
        </authorList>
    </citation>
    <scope>NUCLEOTIDE SEQUENCE [LARGE SCALE GENOMIC DNA]</scope>
</reference>
<organism evidence="1 2">
    <name type="scientific">Escherichia phage ESCO13</name>
    <dbReference type="NCBI Taxonomy" id="1881104"/>
    <lineage>
        <taxon>Viruses</taxon>
        <taxon>Duplodnaviria</taxon>
        <taxon>Heunggongvirae</taxon>
        <taxon>Uroviricota</taxon>
        <taxon>Caudoviricetes</taxon>
        <taxon>Stephanstirmvirinae</taxon>
        <taxon>Phapecoctavirus</taxon>
        <taxon>Phapecoctavirus ESCO13</taxon>
    </lineage>
</organism>
<protein>
    <submittedName>
        <fullName evidence="1">Uncharacterized protein</fullName>
    </submittedName>
</protein>
<name>A0A1D7XF61_9CAUD</name>
<evidence type="ECO:0000313" key="2">
    <source>
        <dbReference type="Proteomes" id="UP000225358"/>
    </source>
</evidence>
<sequence length="184" mass="20856">MKKFICTRSTNSDILVGKVIKGELFHANGKKYILLKDSFNGEYPRCTFFNYNTPFALEGDAWDWAELHPFCEDGQTEEQEESTGSLRDKLRNKALQANSHFTEMVDAVLLEIEDCAEQGKFEKYFEPSSFGLCNNPSSYEQISEQKRGANVVATMLRAKGLDVTLATAEHSIFGIIKHIIISWN</sequence>
<keyword evidence="2" id="KW-1185">Reference proteome</keyword>
<evidence type="ECO:0000313" key="1">
    <source>
        <dbReference type="EMBL" id="AOQ27169.1"/>
    </source>
</evidence>
<accession>A0A1D7XF61</accession>
<dbReference type="EMBL" id="KX552041">
    <property type="protein sequence ID" value="AOQ27169.1"/>
    <property type="molecule type" value="Genomic_DNA"/>
</dbReference>
<gene>
    <name evidence="1" type="ORF">ESCO13_00045</name>
</gene>
<dbReference type="Proteomes" id="UP000225358">
    <property type="component" value="Segment"/>
</dbReference>